<dbReference type="AlphaFoldDB" id="A0A3B0TRA2"/>
<proteinExistence type="predicted"/>
<dbReference type="PANTHER" id="PTHR30037:SF4">
    <property type="entry name" value="DNA-3-METHYLADENINE GLYCOSYLASE I"/>
    <property type="match status" value="1"/>
</dbReference>
<dbReference type="SUPFAM" id="SSF48150">
    <property type="entry name" value="DNA-glycosylase"/>
    <property type="match status" value="1"/>
</dbReference>
<dbReference type="InterPro" id="IPR011257">
    <property type="entry name" value="DNA_glycosylase"/>
</dbReference>
<accession>A0A3B0TRA2</accession>
<dbReference type="InterPro" id="IPR052891">
    <property type="entry name" value="DNA-3mA_glycosylase"/>
</dbReference>
<name>A0A3B0TRA2_9ZZZZ</name>
<dbReference type="InterPro" id="IPR004597">
    <property type="entry name" value="Tag"/>
</dbReference>
<keyword evidence="1" id="KW-0326">Glycosidase</keyword>
<evidence type="ECO:0000313" key="1">
    <source>
        <dbReference type="EMBL" id="VAW21165.1"/>
    </source>
</evidence>
<dbReference type="NCBIfam" id="TIGR00624">
    <property type="entry name" value="tag"/>
    <property type="match status" value="1"/>
</dbReference>
<gene>
    <name evidence="1" type="ORF">MNBD_ALPHA12-2079</name>
</gene>
<dbReference type="InterPro" id="IPR005019">
    <property type="entry name" value="Adenine_glyco"/>
</dbReference>
<dbReference type="GO" id="GO:0006284">
    <property type="term" value="P:base-excision repair"/>
    <property type="evidence" value="ECO:0007669"/>
    <property type="project" value="InterPro"/>
</dbReference>
<reference evidence="1" key="1">
    <citation type="submission" date="2018-06" db="EMBL/GenBank/DDBJ databases">
        <authorList>
            <person name="Zhirakovskaya E."/>
        </authorList>
    </citation>
    <scope>NUCLEOTIDE SEQUENCE</scope>
</reference>
<organism evidence="1">
    <name type="scientific">hydrothermal vent metagenome</name>
    <dbReference type="NCBI Taxonomy" id="652676"/>
    <lineage>
        <taxon>unclassified sequences</taxon>
        <taxon>metagenomes</taxon>
        <taxon>ecological metagenomes</taxon>
    </lineage>
</organism>
<sequence>MNKLNNNQRCAWAGNDPLYRAYHDHEWGRPTVDDKRLFEKICLEGFQSGLSWITILRKREHFRKVFAGFDFALVARFDENDVTRLLADPGIIRHRAKINATINNAARALDLVAEFGSLAAYFWAFEPKPQEIRAEITASVTNPVSITPESRALAKDLKKRGFEFVGPTTAYAFMQAMGLVNDHVKECFCHAEIKREREKFNRP</sequence>
<dbReference type="EC" id="3.2.2.20" evidence="1"/>
<dbReference type="Gene3D" id="1.10.340.30">
    <property type="entry name" value="Hypothetical protein, domain 2"/>
    <property type="match status" value="1"/>
</dbReference>
<dbReference type="Pfam" id="PF03352">
    <property type="entry name" value="Adenine_glyco"/>
    <property type="match status" value="1"/>
</dbReference>
<dbReference type="GO" id="GO:0008725">
    <property type="term" value="F:DNA-3-methyladenine glycosylase activity"/>
    <property type="evidence" value="ECO:0007669"/>
    <property type="project" value="UniProtKB-EC"/>
</dbReference>
<dbReference type="PANTHER" id="PTHR30037">
    <property type="entry name" value="DNA-3-METHYLADENINE GLYCOSYLASE 1"/>
    <property type="match status" value="1"/>
</dbReference>
<dbReference type="EMBL" id="UOEO01000159">
    <property type="protein sequence ID" value="VAW21165.1"/>
    <property type="molecule type" value="Genomic_DNA"/>
</dbReference>
<keyword evidence="1" id="KW-0378">Hydrolase</keyword>
<protein>
    <submittedName>
        <fullName evidence="1">DNA-3-methyladenine glycosylase</fullName>
        <ecNumber evidence="1">3.2.2.20</ecNumber>
    </submittedName>
</protein>